<dbReference type="InterPro" id="IPR007348">
    <property type="entry name" value="CopC_dom"/>
</dbReference>
<dbReference type="RefSeq" id="WP_202833366.1">
    <property type="nucleotide sequence ID" value="NZ_JAETWB010000011.1"/>
</dbReference>
<dbReference type="SUPFAM" id="SSF81296">
    <property type="entry name" value="E set domains"/>
    <property type="match status" value="1"/>
</dbReference>
<name>A0ABS1U846_9PROT</name>
<accession>A0ABS1U846</accession>
<feature type="chain" id="PRO_5045322891" evidence="5">
    <location>
        <begin position="23"/>
        <end position="147"/>
    </location>
</feature>
<protein>
    <submittedName>
        <fullName evidence="7">Copper resistance protein CopC</fullName>
    </submittedName>
</protein>
<evidence type="ECO:0000259" key="6">
    <source>
        <dbReference type="Pfam" id="PF04234"/>
    </source>
</evidence>
<evidence type="ECO:0000256" key="5">
    <source>
        <dbReference type="SAM" id="SignalP"/>
    </source>
</evidence>
<dbReference type="PANTHER" id="PTHR34820">
    <property type="entry name" value="INNER MEMBRANE PROTEIN YEBZ"/>
    <property type="match status" value="1"/>
</dbReference>
<feature type="domain" description="CopC" evidence="6">
    <location>
        <begin position="21"/>
        <end position="112"/>
    </location>
</feature>
<dbReference type="InterPro" id="IPR032694">
    <property type="entry name" value="CopC/D"/>
</dbReference>
<evidence type="ECO:0000256" key="2">
    <source>
        <dbReference type="ARBA" id="ARBA00022723"/>
    </source>
</evidence>
<comment type="subcellular location">
    <subcellularLocation>
        <location evidence="1">Cell envelope</location>
    </subcellularLocation>
</comment>
<evidence type="ECO:0000313" key="8">
    <source>
        <dbReference type="Proteomes" id="UP000660885"/>
    </source>
</evidence>
<evidence type="ECO:0000256" key="1">
    <source>
        <dbReference type="ARBA" id="ARBA00004196"/>
    </source>
</evidence>
<gene>
    <name evidence="7" type="ORF">JMJ56_19080</name>
</gene>
<dbReference type="Gene3D" id="2.60.40.1220">
    <property type="match status" value="1"/>
</dbReference>
<dbReference type="PANTHER" id="PTHR34820:SF4">
    <property type="entry name" value="INNER MEMBRANE PROTEIN YEBZ"/>
    <property type="match status" value="1"/>
</dbReference>
<organism evidence="7 8">
    <name type="scientific">Belnapia arida</name>
    <dbReference type="NCBI Taxonomy" id="2804533"/>
    <lineage>
        <taxon>Bacteria</taxon>
        <taxon>Pseudomonadati</taxon>
        <taxon>Pseudomonadota</taxon>
        <taxon>Alphaproteobacteria</taxon>
        <taxon>Acetobacterales</taxon>
        <taxon>Roseomonadaceae</taxon>
        <taxon>Belnapia</taxon>
    </lineage>
</organism>
<evidence type="ECO:0000256" key="3">
    <source>
        <dbReference type="ARBA" id="ARBA00022729"/>
    </source>
</evidence>
<evidence type="ECO:0000313" key="7">
    <source>
        <dbReference type="EMBL" id="MBL6080124.1"/>
    </source>
</evidence>
<dbReference type="InterPro" id="IPR014755">
    <property type="entry name" value="Cu-Rt/internalin_Ig-like"/>
</dbReference>
<comment type="caution">
    <text evidence="7">The sequence shown here is derived from an EMBL/GenBank/DDBJ whole genome shotgun (WGS) entry which is preliminary data.</text>
</comment>
<keyword evidence="4" id="KW-0186">Copper</keyword>
<keyword evidence="8" id="KW-1185">Reference proteome</keyword>
<dbReference type="InterPro" id="IPR014756">
    <property type="entry name" value="Ig_E-set"/>
</dbReference>
<dbReference type="EMBL" id="JAETWB010000011">
    <property type="protein sequence ID" value="MBL6080124.1"/>
    <property type="molecule type" value="Genomic_DNA"/>
</dbReference>
<reference evidence="7 8" key="1">
    <citation type="submission" date="2021-01" db="EMBL/GenBank/DDBJ databases">
        <title>Belnapia mucosa sp. nov. and Belnapia arida sp. nov., isolated from the Tabernas Desert (Almeria, Spain).</title>
        <authorList>
            <person name="Molina-Menor E."/>
            <person name="Vidal-Verdu A."/>
            <person name="Calonge A."/>
            <person name="Satari L."/>
            <person name="Pereto J."/>
            <person name="Porcar M."/>
        </authorList>
    </citation>
    <scope>NUCLEOTIDE SEQUENCE [LARGE SCALE GENOMIC DNA]</scope>
    <source>
        <strain evidence="7 8">T18</strain>
    </source>
</reference>
<dbReference type="Proteomes" id="UP000660885">
    <property type="component" value="Unassembled WGS sequence"/>
</dbReference>
<keyword evidence="2" id="KW-0479">Metal-binding</keyword>
<keyword evidence="3 5" id="KW-0732">Signal</keyword>
<evidence type="ECO:0000256" key="4">
    <source>
        <dbReference type="ARBA" id="ARBA00023008"/>
    </source>
</evidence>
<sequence length="147" mass="15111">MRLLALLLAAWLASPGAVRAHAALVATMPEDGASLAEAPSEVTLRFDEVVTPLSLRIVGPDGVALALPGLPGPGAVLSARLPPGLGRGVYLLDWRVVSTDGHPVAGALAFGVGATAAPAATRRPRMAWRRPGRGCCKGCGSSSMRRW</sequence>
<dbReference type="Pfam" id="PF04234">
    <property type="entry name" value="CopC"/>
    <property type="match status" value="1"/>
</dbReference>
<feature type="signal peptide" evidence="5">
    <location>
        <begin position="1"/>
        <end position="22"/>
    </location>
</feature>
<proteinExistence type="predicted"/>